<organism evidence="2 3">
    <name type="scientific">Phyllosticta capitalensis</name>
    <dbReference type="NCBI Taxonomy" id="121624"/>
    <lineage>
        <taxon>Eukaryota</taxon>
        <taxon>Fungi</taxon>
        <taxon>Dikarya</taxon>
        <taxon>Ascomycota</taxon>
        <taxon>Pezizomycotina</taxon>
        <taxon>Dothideomycetes</taxon>
        <taxon>Dothideomycetes incertae sedis</taxon>
        <taxon>Botryosphaeriales</taxon>
        <taxon>Phyllostictaceae</taxon>
        <taxon>Phyllosticta</taxon>
    </lineage>
</organism>
<reference evidence="2 3" key="1">
    <citation type="submission" date="2024-04" db="EMBL/GenBank/DDBJ databases">
        <title>Phyllosticta paracitricarpa is synonymous to the EU quarantine fungus P. citricarpa based on phylogenomic analyses.</title>
        <authorList>
            <consortium name="Lawrence Berkeley National Laboratory"/>
            <person name="Van Ingen-Buijs V.A."/>
            <person name="Van Westerhoven A.C."/>
            <person name="Haridas S."/>
            <person name="Skiadas P."/>
            <person name="Martin F."/>
            <person name="Groenewald J.Z."/>
            <person name="Crous P.W."/>
            <person name="Seidl M.F."/>
        </authorList>
    </citation>
    <scope>NUCLEOTIDE SEQUENCE [LARGE SCALE GENOMIC DNA]</scope>
    <source>
        <strain evidence="2 3">CBS 123374</strain>
    </source>
</reference>
<feature type="region of interest" description="Disordered" evidence="1">
    <location>
        <begin position="113"/>
        <end position="135"/>
    </location>
</feature>
<evidence type="ECO:0000313" key="2">
    <source>
        <dbReference type="EMBL" id="KAK8247315.1"/>
    </source>
</evidence>
<proteinExistence type="predicted"/>
<dbReference type="EMBL" id="JBBWRZ010000001">
    <property type="protein sequence ID" value="KAK8247315.1"/>
    <property type="molecule type" value="Genomic_DNA"/>
</dbReference>
<feature type="region of interest" description="Disordered" evidence="1">
    <location>
        <begin position="414"/>
        <end position="449"/>
    </location>
</feature>
<feature type="region of interest" description="Disordered" evidence="1">
    <location>
        <begin position="1"/>
        <end position="45"/>
    </location>
</feature>
<comment type="caution">
    <text evidence="2">The sequence shown here is derived from an EMBL/GenBank/DDBJ whole genome shotgun (WGS) entry which is preliminary data.</text>
</comment>
<keyword evidence="3" id="KW-1185">Reference proteome</keyword>
<sequence length="462" mass="51297">MNNGLHQSYSSRPRSSGRPSASRSEQDLRANMGYSLRQTPSSLAVGQTQAPIGVYRGAPRVNQNGRTFAQRMRTAPLQDSTLDSTGGIPRSFSTTAQAQVAAVHQRRGIQQFKGQKPGLAPISESSEGVRDGQRDRLPAPRLPLLAFSGSGHLPMQGDAAAIIARKTQLLGELYRLESRGSVMNGVGSAREREILAELMDLVHEHPEADDMEGPAELPAFDGAFPEPAYARRPVWQQPEQVPMEELAELHASEPWDERPRRTSPSALAMVDDPEDTVYDVEWQSSRSFPANLSDFQVETLLRESMYEARRRQDDMAQDRALYEGNGKGPSASTSNTAIPSIHMIGPDEDESDNRMIDPRYNADLNETYLTPGGKMNARQRRRLAGIRPQIHDAPEVVTAEMFTDALPQIVVPPEHPQSQRALRYQQPPIEPDEAPLQRQASRPGLGARNSLKKTWKSFWNLK</sequence>
<feature type="compositionally biased region" description="Polar residues" evidence="1">
    <location>
        <begin position="36"/>
        <end position="45"/>
    </location>
</feature>
<dbReference type="Proteomes" id="UP001492380">
    <property type="component" value="Unassembled WGS sequence"/>
</dbReference>
<accession>A0ABR1Z5H6</accession>
<protein>
    <submittedName>
        <fullName evidence="2">Uncharacterized protein</fullName>
    </submittedName>
</protein>
<feature type="compositionally biased region" description="Low complexity" evidence="1">
    <location>
        <begin position="8"/>
        <end position="23"/>
    </location>
</feature>
<name>A0ABR1Z5H6_9PEZI</name>
<gene>
    <name evidence="2" type="ORF">HDK90DRAFT_506990</name>
</gene>
<evidence type="ECO:0000256" key="1">
    <source>
        <dbReference type="SAM" id="MobiDB-lite"/>
    </source>
</evidence>
<evidence type="ECO:0000313" key="3">
    <source>
        <dbReference type="Proteomes" id="UP001492380"/>
    </source>
</evidence>
<feature type="region of interest" description="Disordered" evidence="1">
    <location>
        <begin position="323"/>
        <end position="353"/>
    </location>
</feature>